<sequence length="300" mass="33450">MEPSLSPLAIQELVDRCVGFLCNSKSDLRTCALLSRRWVCPAQSQLFRDVAILITDSKPGPLSEILVANPNLVHYIHRLHLTIGGLVLPNIFPTLCNLSFTSIKDLHLRFGQTLMPSAVTHIQQLFSLPTLQRVEISVVCSARAPSMYLQLWDRCSPALRHLSLNCLCFDFLISEAAPVPDPHSLGISLESLHLNSMPIHYISEERLLPPFELSHLRVLSLGPDAHMSNFPLLAHTHKTIEVLSYGAPTPDTIDLVGRTNRSPVMGLSPTQLSRRRATASDLFYSFGLPQYNKFFSEHPS</sequence>
<protein>
    <recommendedName>
        <fullName evidence="3">F-box domain-containing protein</fullName>
    </recommendedName>
</protein>
<organism evidence="1 2">
    <name type="scientific">Mycena belliarum</name>
    <dbReference type="NCBI Taxonomy" id="1033014"/>
    <lineage>
        <taxon>Eukaryota</taxon>
        <taxon>Fungi</taxon>
        <taxon>Dikarya</taxon>
        <taxon>Basidiomycota</taxon>
        <taxon>Agaricomycotina</taxon>
        <taxon>Agaricomycetes</taxon>
        <taxon>Agaricomycetidae</taxon>
        <taxon>Agaricales</taxon>
        <taxon>Marasmiineae</taxon>
        <taxon>Mycenaceae</taxon>
        <taxon>Mycena</taxon>
    </lineage>
</organism>
<name>A0AAD6XWL1_9AGAR</name>
<evidence type="ECO:0008006" key="3">
    <source>
        <dbReference type="Google" id="ProtNLM"/>
    </source>
</evidence>
<evidence type="ECO:0000313" key="1">
    <source>
        <dbReference type="EMBL" id="KAJ7101288.1"/>
    </source>
</evidence>
<dbReference type="AlphaFoldDB" id="A0AAD6XWL1"/>
<proteinExistence type="predicted"/>
<dbReference type="EMBL" id="JARJCN010000004">
    <property type="protein sequence ID" value="KAJ7101288.1"/>
    <property type="molecule type" value="Genomic_DNA"/>
</dbReference>
<gene>
    <name evidence="1" type="ORF">B0H15DRAFT_943624</name>
</gene>
<keyword evidence="2" id="KW-1185">Reference proteome</keyword>
<dbReference type="Proteomes" id="UP001222325">
    <property type="component" value="Unassembled WGS sequence"/>
</dbReference>
<comment type="caution">
    <text evidence="1">The sequence shown here is derived from an EMBL/GenBank/DDBJ whole genome shotgun (WGS) entry which is preliminary data.</text>
</comment>
<reference evidence="1" key="1">
    <citation type="submission" date="2023-03" db="EMBL/GenBank/DDBJ databases">
        <title>Massive genome expansion in bonnet fungi (Mycena s.s.) driven by repeated elements and novel gene families across ecological guilds.</title>
        <authorList>
            <consortium name="Lawrence Berkeley National Laboratory"/>
            <person name="Harder C.B."/>
            <person name="Miyauchi S."/>
            <person name="Viragh M."/>
            <person name="Kuo A."/>
            <person name="Thoen E."/>
            <person name="Andreopoulos B."/>
            <person name="Lu D."/>
            <person name="Skrede I."/>
            <person name="Drula E."/>
            <person name="Henrissat B."/>
            <person name="Morin E."/>
            <person name="Kohler A."/>
            <person name="Barry K."/>
            <person name="LaButti K."/>
            <person name="Morin E."/>
            <person name="Salamov A."/>
            <person name="Lipzen A."/>
            <person name="Mereny Z."/>
            <person name="Hegedus B."/>
            <person name="Baldrian P."/>
            <person name="Stursova M."/>
            <person name="Weitz H."/>
            <person name="Taylor A."/>
            <person name="Grigoriev I.V."/>
            <person name="Nagy L.G."/>
            <person name="Martin F."/>
            <person name="Kauserud H."/>
        </authorList>
    </citation>
    <scope>NUCLEOTIDE SEQUENCE</scope>
    <source>
        <strain evidence="1">CBHHK173m</strain>
    </source>
</reference>
<evidence type="ECO:0000313" key="2">
    <source>
        <dbReference type="Proteomes" id="UP001222325"/>
    </source>
</evidence>
<accession>A0AAD6XWL1</accession>